<dbReference type="EnsemblBacteria" id="AAB91189">
    <property type="protein sequence ID" value="AAB91189"/>
    <property type="gene ID" value="AF_0041"/>
</dbReference>
<dbReference type="eggNOG" id="arCOG00210">
    <property type="taxonomic scope" value="Archaea"/>
</dbReference>
<dbReference type="HOGENOM" id="CLU_000604_1_2_2"/>
<dbReference type="InterPro" id="IPR003439">
    <property type="entry name" value="ABC_transporter-like_ATP-bd"/>
</dbReference>
<dbReference type="PhylomeDB" id="O30194"/>
<dbReference type="GO" id="GO:0005524">
    <property type="term" value="F:ATP binding"/>
    <property type="evidence" value="ECO:0007669"/>
    <property type="project" value="UniProtKB-KW"/>
</dbReference>
<dbReference type="PaxDb" id="224325-AF_0041"/>
<name>O30194_ARCFU</name>
<dbReference type="STRING" id="224325.AF_0041"/>
<evidence type="ECO:0000256" key="4">
    <source>
        <dbReference type="ARBA" id="ARBA00022840"/>
    </source>
</evidence>
<dbReference type="CDD" id="cd03220">
    <property type="entry name" value="ABC_KpsT_Wzt"/>
    <property type="match status" value="1"/>
</dbReference>
<keyword evidence="3" id="KW-0547">Nucleotide-binding</keyword>
<gene>
    <name evidence="6" type="ordered locus">AF_0041</name>
</gene>
<dbReference type="AlphaFoldDB" id="O30194"/>
<dbReference type="InterPro" id="IPR027417">
    <property type="entry name" value="P-loop_NTPase"/>
</dbReference>
<organism evidence="6 7">
    <name type="scientific">Archaeoglobus fulgidus (strain ATCC 49558 / DSM 4304 / JCM 9628 / NBRC 100126 / VC-16)</name>
    <dbReference type="NCBI Taxonomy" id="224325"/>
    <lineage>
        <taxon>Archaea</taxon>
        <taxon>Methanobacteriati</taxon>
        <taxon>Methanobacteriota</taxon>
        <taxon>Archaeoglobi</taxon>
        <taxon>Archaeoglobales</taxon>
        <taxon>Archaeoglobaceae</taxon>
        <taxon>Archaeoglobus</taxon>
    </lineage>
</organism>
<accession>O30194</accession>
<proteinExistence type="inferred from homology"/>
<dbReference type="InterPro" id="IPR003593">
    <property type="entry name" value="AAA+_ATPase"/>
</dbReference>
<feature type="domain" description="ABC transporter" evidence="5">
    <location>
        <begin position="22"/>
        <end position="237"/>
    </location>
</feature>
<dbReference type="Pfam" id="PF00005">
    <property type="entry name" value="ABC_tran"/>
    <property type="match status" value="1"/>
</dbReference>
<dbReference type="InterPro" id="IPR050683">
    <property type="entry name" value="Bact_Polysacc_Export_ATP-bd"/>
</dbReference>
<dbReference type="PANTHER" id="PTHR46743">
    <property type="entry name" value="TEICHOIC ACIDS EXPORT ATP-BINDING PROTEIN TAGH"/>
    <property type="match status" value="1"/>
</dbReference>
<keyword evidence="2" id="KW-0813">Transport</keyword>
<dbReference type="GO" id="GO:0016020">
    <property type="term" value="C:membrane"/>
    <property type="evidence" value="ECO:0007669"/>
    <property type="project" value="InterPro"/>
</dbReference>
<keyword evidence="7" id="KW-1185">Reference proteome</keyword>
<dbReference type="GO" id="GO:0016887">
    <property type="term" value="F:ATP hydrolysis activity"/>
    <property type="evidence" value="ECO:0007669"/>
    <property type="project" value="InterPro"/>
</dbReference>
<dbReference type="RefSeq" id="WP_010877555.1">
    <property type="nucleotide sequence ID" value="NC_000917.1"/>
</dbReference>
<evidence type="ECO:0000259" key="5">
    <source>
        <dbReference type="PROSITE" id="PS50893"/>
    </source>
</evidence>
<protein>
    <submittedName>
        <fullName evidence="6">Polysaccharide ABC transporter, ATP-binding protein (RfbB-1)</fullName>
    </submittedName>
</protein>
<dbReference type="OrthoDB" id="40048at2157"/>
<dbReference type="Gene3D" id="3.40.50.300">
    <property type="entry name" value="P-loop containing nucleotide triphosphate hydrolases"/>
    <property type="match status" value="1"/>
</dbReference>
<keyword evidence="4 6" id="KW-0067">ATP-binding</keyword>
<evidence type="ECO:0000256" key="3">
    <source>
        <dbReference type="ARBA" id="ARBA00022741"/>
    </source>
</evidence>
<comment type="similarity">
    <text evidence="1">Belongs to the ABC transporter superfamily.</text>
</comment>
<dbReference type="EMBL" id="AE000782">
    <property type="protein sequence ID" value="AAB91189.1"/>
    <property type="molecule type" value="Genomic_DNA"/>
</dbReference>
<dbReference type="GO" id="GO:0140359">
    <property type="term" value="F:ABC-type transporter activity"/>
    <property type="evidence" value="ECO:0007669"/>
    <property type="project" value="InterPro"/>
</dbReference>
<dbReference type="PROSITE" id="PS50893">
    <property type="entry name" value="ABC_TRANSPORTER_2"/>
    <property type="match status" value="1"/>
</dbReference>
<dbReference type="GeneID" id="1483251"/>
<dbReference type="InterPro" id="IPR015860">
    <property type="entry name" value="ABC_transpr_TagH-like"/>
</dbReference>
<reference evidence="6 7" key="1">
    <citation type="journal article" date="1997" name="Nature">
        <title>The complete genome sequence of the hyperthermophilic, sulphate-reducing archaeon Archaeoglobus fulgidus.</title>
        <authorList>
            <person name="Klenk H.P."/>
            <person name="Clayton R.A."/>
            <person name="Tomb J."/>
            <person name="White O."/>
            <person name="Nelson K.E."/>
            <person name="Ketchum K.A."/>
            <person name="Dodson R.J."/>
            <person name="Gwinn M."/>
            <person name="Hickey E.K."/>
            <person name="Peterson J.D."/>
            <person name="Richardson D.L."/>
            <person name="Kerlavage A.R."/>
            <person name="Graham D.E."/>
            <person name="Kyrpides N.C."/>
            <person name="Fleischmann R.D."/>
            <person name="Quackenbush J."/>
            <person name="Lee N.H."/>
            <person name="Sutton G.G."/>
            <person name="Gill S."/>
            <person name="Kirkness E.F."/>
            <person name="Dougherty B.A."/>
            <person name="McKenney K."/>
            <person name="Adams M.D."/>
            <person name="Loftus B."/>
            <person name="Peterson S."/>
            <person name="Reich C.I."/>
            <person name="McNeil L.K."/>
            <person name="Badger J.H."/>
            <person name="Glodek A."/>
            <person name="Zhou L."/>
            <person name="Overbeek R."/>
            <person name="Gocayne J.D."/>
            <person name="Weidman J.F."/>
            <person name="McDonald L."/>
            <person name="Utterback T."/>
            <person name="Cotton M.D."/>
            <person name="Spriggs T."/>
            <person name="Artiach P."/>
            <person name="Kaine B.P."/>
            <person name="Sykes S.M."/>
            <person name="Sadow P.W."/>
            <person name="D'Andrea K.P."/>
            <person name="Bowman C."/>
            <person name="Fujii C."/>
            <person name="Garland S.A."/>
            <person name="Mason T.M."/>
            <person name="Olsen G.J."/>
            <person name="Fraser C.M."/>
            <person name="Smith H.O."/>
            <person name="Woese C.R."/>
            <person name="Venter J.C."/>
        </authorList>
    </citation>
    <scope>NUCLEOTIDE SEQUENCE [LARGE SCALE GENOMIC DNA]</scope>
    <source>
        <strain evidence="7">ATCC 49558 / DSM 4304 / JCM 9628 / NBRC 100126 / VC-16</strain>
    </source>
</reference>
<dbReference type="PANTHER" id="PTHR46743:SF2">
    <property type="entry name" value="TEICHOIC ACIDS EXPORT ATP-BINDING PROTEIN TAGH"/>
    <property type="match status" value="1"/>
</dbReference>
<dbReference type="Proteomes" id="UP000002199">
    <property type="component" value="Chromosome"/>
</dbReference>
<evidence type="ECO:0000313" key="6">
    <source>
        <dbReference type="EMBL" id="AAB91189.1"/>
    </source>
</evidence>
<sequence length="237" mass="26467">MIEAEGISKKFRIPSEKRFTLFEELSAFFKGKRDFVEFWALRDVSFRVKKGETFGIFGPNGSGKSTILKIIAGILYPDTGSLSVSGKVTPILELGVGFNPELTAKENVYLYGVIMGMSKEEIRSKIEEIFRFAELEKFKNMKLKNYSSGMYARLAFATAVATEPEILLIDEVLAVGDIYFQRKCIGRIRELKQNGTTIVLVSHSPNTLLELCDRVMLIEAGTVKAIGEPGKVLEGYL</sequence>
<dbReference type="SMART" id="SM00382">
    <property type="entry name" value="AAA"/>
    <property type="match status" value="1"/>
</dbReference>
<evidence type="ECO:0000256" key="2">
    <source>
        <dbReference type="ARBA" id="ARBA00022448"/>
    </source>
</evidence>
<evidence type="ECO:0000313" key="7">
    <source>
        <dbReference type="Proteomes" id="UP000002199"/>
    </source>
</evidence>
<dbReference type="SUPFAM" id="SSF52540">
    <property type="entry name" value="P-loop containing nucleoside triphosphate hydrolases"/>
    <property type="match status" value="1"/>
</dbReference>
<dbReference type="KEGG" id="afu:AF_0041"/>
<dbReference type="PIR" id="A69255">
    <property type="entry name" value="A69255"/>
</dbReference>
<evidence type="ECO:0000256" key="1">
    <source>
        <dbReference type="ARBA" id="ARBA00005417"/>
    </source>
</evidence>